<keyword evidence="3" id="KW-1185">Reference proteome</keyword>
<feature type="chain" id="PRO_5018660854" evidence="1">
    <location>
        <begin position="21"/>
        <end position="143"/>
    </location>
</feature>
<evidence type="ECO:0000313" key="3">
    <source>
        <dbReference type="Proteomes" id="UP000264820"/>
    </source>
</evidence>
<sequence length="143" mass="15816">MNTKFAIALILALQVSMSLCDIPQPEQELVDKYTNLKGVFYQRLVNAYSKLYAAAAPVISEVGQTPQGQEAKEFLESLQGKPELQAIVKVGSGLVEEFSPLVDKARKSVLGVYGHYLRPHIGQYLDSAIKNIRVHLDTFLPAQ</sequence>
<reference evidence="2" key="2">
    <citation type="submission" date="2025-09" db="UniProtKB">
        <authorList>
            <consortium name="Ensembl"/>
        </authorList>
    </citation>
    <scope>IDENTIFICATION</scope>
</reference>
<dbReference type="AlphaFoldDB" id="A0A3Q2Y0K7"/>
<protein>
    <submittedName>
        <fullName evidence="2">Apolipoprotein A-II</fullName>
    </submittedName>
</protein>
<evidence type="ECO:0000313" key="2">
    <source>
        <dbReference type="Ensembl" id="ENSHCOP00000006286.1"/>
    </source>
</evidence>
<feature type="signal peptide" evidence="1">
    <location>
        <begin position="1"/>
        <end position="20"/>
    </location>
</feature>
<dbReference type="GO" id="GO:0055113">
    <property type="term" value="P:epiboly involved in gastrulation with mouth forming second"/>
    <property type="evidence" value="ECO:0007669"/>
    <property type="project" value="Ensembl"/>
</dbReference>
<name>A0A3Q2Y0K7_HIPCM</name>
<accession>A0A3Q2Y0K7</accession>
<dbReference type="GO" id="GO:0000280">
    <property type="term" value="P:nuclear division"/>
    <property type="evidence" value="ECO:0007669"/>
    <property type="project" value="Ensembl"/>
</dbReference>
<dbReference type="OMA" id="RPHIGIT"/>
<dbReference type="Proteomes" id="UP000264820">
    <property type="component" value="Unplaced"/>
</dbReference>
<dbReference type="STRING" id="109280.ENSHCOP00000006286"/>
<keyword evidence="1" id="KW-0732">Signal</keyword>
<reference evidence="2" key="1">
    <citation type="submission" date="2025-08" db="UniProtKB">
        <authorList>
            <consortium name="Ensembl"/>
        </authorList>
    </citation>
    <scope>IDENTIFICATION</scope>
</reference>
<dbReference type="GeneTree" id="ENSGT00390000015918"/>
<dbReference type="Ensembl" id="ENSHCOT00000003921.1">
    <property type="protein sequence ID" value="ENSHCOP00000006286.1"/>
    <property type="gene ID" value="ENSHCOG00000008059.1"/>
</dbReference>
<organism evidence="2 3">
    <name type="scientific">Hippocampus comes</name>
    <name type="common">Tiger tail seahorse</name>
    <dbReference type="NCBI Taxonomy" id="109280"/>
    <lineage>
        <taxon>Eukaryota</taxon>
        <taxon>Metazoa</taxon>
        <taxon>Chordata</taxon>
        <taxon>Craniata</taxon>
        <taxon>Vertebrata</taxon>
        <taxon>Euteleostomi</taxon>
        <taxon>Actinopterygii</taxon>
        <taxon>Neopterygii</taxon>
        <taxon>Teleostei</taxon>
        <taxon>Neoteleostei</taxon>
        <taxon>Acanthomorphata</taxon>
        <taxon>Syngnathiaria</taxon>
        <taxon>Syngnathiformes</taxon>
        <taxon>Syngnathoidei</taxon>
        <taxon>Syngnathidae</taxon>
        <taxon>Hippocampus</taxon>
    </lineage>
</organism>
<proteinExistence type="predicted"/>
<dbReference type="GO" id="GO:0043009">
    <property type="term" value="P:chordate embryonic development"/>
    <property type="evidence" value="ECO:0007669"/>
    <property type="project" value="Ensembl"/>
</dbReference>
<evidence type="ECO:0000256" key="1">
    <source>
        <dbReference type="SAM" id="SignalP"/>
    </source>
</evidence>